<dbReference type="EMBL" id="JAHRHJ020000006">
    <property type="protein sequence ID" value="KAH9313201.1"/>
    <property type="molecule type" value="Genomic_DNA"/>
</dbReference>
<dbReference type="InterPro" id="IPR027417">
    <property type="entry name" value="P-loop_NTPase"/>
</dbReference>
<organism evidence="3 4">
    <name type="scientific">Taxus chinensis</name>
    <name type="common">Chinese yew</name>
    <name type="synonym">Taxus wallichiana var. chinensis</name>
    <dbReference type="NCBI Taxonomy" id="29808"/>
    <lineage>
        <taxon>Eukaryota</taxon>
        <taxon>Viridiplantae</taxon>
        <taxon>Streptophyta</taxon>
        <taxon>Embryophyta</taxon>
        <taxon>Tracheophyta</taxon>
        <taxon>Spermatophyta</taxon>
        <taxon>Pinopsida</taxon>
        <taxon>Pinidae</taxon>
        <taxon>Conifers II</taxon>
        <taxon>Cupressales</taxon>
        <taxon>Taxaceae</taxon>
        <taxon>Taxus</taxon>
    </lineage>
</organism>
<proteinExistence type="predicted"/>
<feature type="domain" description="Phosphoribulokinase/uridine kinase" evidence="2">
    <location>
        <begin position="43"/>
        <end position="132"/>
    </location>
</feature>
<comment type="caution">
    <text evidence="3">The sequence shown here is derived from an EMBL/GenBank/DDBJ whole genome shotgun (WGS) entry which is preliminary data.</text>
</comment>
<evidence type="ECO:0000313" key="3">
    <source>
        <dbReference type="EMBL" id="KAH9313201.1"/>
    </source>
</evidence>
<evidence type="ECO:0000313" key="4">
    <source>
        <dbReference type="Proteomes" id="UP000824469"/>
    </source>
</evidence>
<dbReference type="Proteomes" id="UP000824469">
    <property type="component" value="Unassembled WGS sequence"/>
</dbReference>
<sequence>SYIVGKVAMEDFEATTRFHFSDLLSEDLSTTSKAKDVQKQPFVIGVAGGTAAGKTTVCNTIISQLRDQRVALLNQDFFHHVLSEEEVKHVWDYNFDHPDSFDTEHLLDCMMMLKQGKSIDIPSYNIKLHQKCEPIRKWTGQEEENPAFTMDEIASFKREAMEGEALAGLRGNIGLDEIFECDLQHAAEEPPTPPSSSKIEPDSQPSRRSMETQPSFKPFTGRRMNRPHVGQAVGLELLMSCSCSGSVKDCSPLCKHSLHAKSGYLLGGRWLKPQPRNMPKSLP</sequence>
<dbReference type="AlphaFoldDB" id="A0AA38FYJ6"/>
<protein>
    <recommendedName>
        <fullName evidence="2">Phosphoribulokinase/uridine kinase domain-containing protein</fullName>
    </recommendedName>
</protein>
<dbReference type="Gene3D" id="3.40.50.300">
    <property type="entry name" value="P-loop containing nucleotide triphosphate hydrolases"/>
    <property type="match status" value="1"/>
</dbReference>
<dbReference type="GO" id="GO:0005524">
    <property type="term" value="F:ATP binding"/>
    <property type="evidence" value="ECO:0007669"/>
    <property type="project" value="InterPro"/>
</dbReference>
<feature type="non-terminal residue" evidence="3">
    <location>
        <position position="1"/>
    </location>
</feature>
<feature type="compositionally biased region" description="Polar residues" evidence="1">
    <location>
        <begin position="203"/>
        <end position="215"/>
    </location>
</feature>
<accession>A0AA38FYJ6</accession>
<dbReference type="Pfam" id="PF00485">
    <property type="entry name" value="PRK"/>
    <property type="match status" value="1"/>
</dbReference>
<evidence type="ECO:0000259" key="2">
    <source>
        <dbReference type="Pfam" id="PF00485"/>
    </source>
</evidence>
<gene>
    <name evidence="3" type="ORF">KI387_028236</name>
</gene>
<dbReference type="PRINTS" id="PR00988">
    <property type="entry name" value="URIDINKINASE"/>
</dbReference>
<dbReference type="InterPro" id="IPR006083">
    <property type="entry name" value="PRK/URK"/>
</dbReference>
<keyword evidence="4" id="KW-1185">Reference proteome</keyword>
<reference evidence="3 4" key="1">
    <citation type="journal article" date="2021" name="Nat. Plants">
        <title>The Taxus genome provides insights into paclitaxel biosynthesis.</title>
        <authorList>
            <person name="Xiong X."/>
            <person name="Gou J."/>
            <person name="Liao Q."/>
            <person name="Li Y."/>
            <person name="Zhou Q."/>
            <person name="Bi G."/>
            <person name="Li C."/>
            <person name="Du R."/>
            <person name="Wang X."/>
            <person name="Sun T."/>
            <person name="Guo L."/>
            <person name="Liang H."/>
            <person name="Lu P."/>
            <person name="Wu Y."/>
            <person name="Zhang Z."/>
            <person name="Ro D.K."/>
            <person name="Shang Y."/>
            <person name="Huang S."/>
            <person name="Yan J."/>
        </authorList>
    </citation>
    <scope>NUCLEOTIDE SEQUENCE [LARGE SCALE GENOMIC DNA]</scope>
    <source>
        <strain evidence="3">Ta-2019</strain>
    </source>
</reference>
<dbReference type="PANTHER" id="PTHR10285">
    <property type="entry name" value="URIDINE KINASE"/>
    <property type="match status" value="1"/>
</dbReference>
<name>A0AA38FYJ6_TAXCH</name>
<dbReference type="GO" id="GO:0016301">
    <property type="term" value="F:kinase activity"/>
    <property type="evidence" value="ECO:0007669"/>
    <property type="project" value="InterPro"/>
</dbReference>
<feature type="region of interest" description="Disordered" evidence="1">
    <location>
        <begin position="187"/>
        <end position="225"/>
    </location>
</feature>
<evidence type="ECO:0000256" key="1">
    <source>
        <dbReference type="SAM" id="MobiDB-lite"/>
    </source>
</evidence>
<dbReference type="SUPFAM" id="SSF52540">
    <property type="entry name" value="P-loop containing nucleoside triphosphate hydrolases"/>
    <property type="match status" value="1"/>
</dbReference>